<reference evidence="1" key="1">
    <citation type="submission" date="2018-05" db="EMBL/GenBank/DDBJ databases">
        <authorList>
            <person name="Lanie J.A."/>
            <person name="Ng W.-L."/>
            <person name="Kazmierczak K.M."/>
            <person name="Andrzejewski T.M."/>
            <person name="Davidsen T.M."/>
            <person name="Wayne K.J."/>
            <person name="Tettelin H."/>
            <person name="Glass J.I."/>
            <person name="Rusch D."/>
            <person name="Podicherti R."/>
            <person name="Tsui H.-C.T."/>
            <person name="Winkler M.E."/>
        </authorList>
    </citation>
    <scope>NUCLEOTIDE SEQUENCE</scope>
</reference>
<sequence length="25" mass="2910">MSQLIQLDVFESKSIRYSAGDRRLP</sequence>
<dbReference type="AlphaFoldDB" id="A0A382EMB3"/>
<proteinExistence type="predicted"/>
<name>A0A382EMB3_9ZZZZ</name>
<gene>
    <name evidence="1" type="ORF">METZ01_LOCUS204800</name>
</gene>
<evidence type="ECO:0000313" key="1">
    <source>
        <dbReference type="EMBL" id="SVB51946.1"/>
    </source>
</evidence>
<organism evidence="1">
    <name type="scientific">marine metagenome</name>
    <dbReference type="NCBI Taxonomy" id="408172"/>
    <lineage>
        <taxon>unclassified sequences</taxon>
        <taxon>metagenomes</taxon>
        <taxon>ecological metagenomes</taxon>
    </lineage>
</organism>
<protein>
    <submittedName>
        <fullName evidence="1">Uncharacterized protein</fullName>
    </submittedName>
</protein>
<dbReference type="EMBL" id="UINC01045320">
    <property type="protein sequence ID" value="SVB51946.1"/>
    <property type="molecule type" value="Genomic_DNA"/>
</dbReference>
<accession>A0A382EMB3</accession>